<evidence type="ECO:0000256" key="1">
    <source>
        <dbReference type="SAM" id="MobiDB-lite"/>
    </source>
</evidence>
<feature type="region of interest" description="Disordered" evidence="1">
    <location>
        <begin position="1"/>
        <end position="105"/>
    </location>
</feature>
<proteinExistence type="predicted"/>
<accession>A0ABR3VAI8</accession>
<protein>
    <submittedName>
        <fullName evidence="2">Uncharacterized protein</fullName>
    </submittedName>
</protein>
<sequence>MAAGGQMRPASSGTGGVGGQISHVVVEPTSRARKNSGKKLLRPRGTNSPWPADPTIPPWSRSHTTSPRTSVYRGHCDTSWPSDDGGYQTTRSASDRPGISAPLRG</sequence>
<evidence type="ECO:0000313" key="2">
    <source>
        <dbReference type="EMBL" id="KAL1838738.1"/>
    </source>
</evidence>
<organism evidence="2 3">
    <name type="scientific">Phialemonium thermophilum</name>
    <dbReference type="NCBI Taxonomy" id="223376"/>
    <lineage>
        <taxon>Eukaryota</taxon>
        <taxon>Fungi</taxon>
        <taxon>Dikarya</taxon>
        <taxon>Ascomycota</taxon>
        <taxon>Pezizomycotina</taxon>
        <taxon>Sordariomycetes</taxon>
        <taxon>Sordariomycetidae</taxon>
        <taxon>Cephalothecales</taxon>
        <taxon>Cephalothecaceae</taxon>
        <taxon>Phialemonium</taxon>
    </lineage>
</organism>
<comment type="caution">
    <text evidence="2">The sequence shown here is derived from an EMBL/GenBank/DDBJ whole genome shotgun (WGS) entry which is preliminary data.</text>
</comment>
<feature type="compositionally biased region" description="Basic residues" evidence="1">
    <location>
        <begin position="31"/>
        <end position="42"/>
    </location>
</feature>
<reference evidence="2 3" key="1">
    <citation type="journal article" date="2024" name="Commun. Biol.">
        <title>Comparative genomic analysis of thermophilic fungi reveals convergent evolutionary adaptations and gene losses.</title>
        <authorList>
            <person name="Steindorff A.S."/>
            <person name="Aguilar-Pontes M.V."/>
            <person name="Robinson A.J."/>
            <person name="Andreopoulos B."/>
            <person name="LaButti K."/>
            <person name="Kuo A."/>
            <person name="Mondo S."/>
            <person name="Riley R."/>
            <person name="Otillar R."/>
            <person name="Haridas S."/>
            <person name="Lipzen A."/>
            <person name="Grimwood J."/>
            <person name="Schmutz J."/>
            <person name="Clum A."/>
            <person name="Reid I.D."/>
            <person name="Moisan M.C."/>
            <person name="Butler G."/>
            <person name="Nguyen T.T.M."/>
            <person name="Dewar K."/>
            <person name="Conant G."/>
            <person name="Drula E."/>
            <person name="Henrissat B."/>
            <person name="Hansel C."/>
            <person name="Singer S."/>
            <person name="Hutchinson M.I."/>
            <person name="de Vries R.P."/>
            <person name="Natvig D.O."/>
            <person name="Powell A.J."/>
            <person name="Tsang A."/>
            <person name="Grigoriev I.V."/>
        </authorList>
    </citation>
    <scope>NUCLEOTIDE SEQUENCE [LARGE SCALE GENOMIC DNA]</scope>
    <source>
        <strain evidence="2 3">ATCC 24622</strain>
    </source>
</reference>
<dbReference type="Proteomes" id="UP001586593">
    <property type="component" value="Unassembled WGS sequence"/>
</dbReference>
<evidence type="ECO:0000313" key="3">
    <source>
        <dbReference type="Proteomes" id="UP001586593"/>
    </source>
</evidence>
<dbReference type="EMBL" id="JAZHXJ010002431">
    <property type="protein sequence ID" value="KAL1838738.1"/>
    <property type="molecule type" value="Genomic_DNA"/>
</dbReference>
<name>A0ABR3VAI8_9PEZI</name>
<keyword evidence="3" id="KW-1185">Reference proteome</keyword>
<gene>
    <name evidence="2" type="ORF">VTK73DRAFT_4253</name>
</gene>